<proteinExistence type="predicted"/>
<accession>A0A3P7J396</accession>
<reference evidence="1 2" key="1">
    <citation type="submission" date="2018-11" db="EMBL/GenBank/DDBJ databases">
        <authorList>
            <consortium name="Pathogen Informatics"/>
        </authorList>
    </citation>
    <scope>NUCLEOTIDE SEQUENCE [LARGE SCALE GENOMIC DNA]</scope>
</reference>
<dbReference type="AlphaFoldDB" id="A0A3P7J396"/>
<evidence type="ECO:0000313" key="2">
    <source>
        <dbReference type="Proteomes" id="UP000270094"/>
    </source>
</evidence>
<sequence>MDLPAECEKEIAHVNDSDTESMRMHDCPKARKICKCRHHAPVPHWGMGDMRMPPPPSGRRRMPFPVGDVYTCRHWVWEI</sequence>
<protein>
    <submittedName>
        <fullName evidence="1">Uncharacterized protein</fullName>
    </submittedName>
</protein>
<dbReference type="Proteomes" id="UP000270094">
    <property type="component" value="Unassembled WGS sequence"/>
</dbReference>
<organism evidence="1 2">
    <name type="scientific">Strongylus vulgaris</name>
    <name type="common">Blood worm</name>
    <dbReference type="NCBI Taxonomy" id="40348"/>
    <lineage>
        <taxon>Eukaryota</taxon>
        <taxon>Metazoa</taxon>
        <taxon>Ecdysozoa</taxon>
        <taxon>Nematoda</taxon>
        <taxon>Chromadorea</taxon>
        <taxon>Rhabditida</taxon>
        <taxon>Rhabditina</taxon>
        <taxon>Rhabditomorpha</taxon>
        <taxon>Strongyloidea</taxon>
        <taxon>Strongylidae</taxon>
        <taxon>Strongylus</taxon>
    </lineage>
</organism>
<dbReference type="EMBL" id="UYYB01105911">
    <property type="protein sequence ID" value="VDM79661.1"/>
    <property type="molecule type" value="Genomic_DNA"/>
</dbReference>
<keyword evidence="2" id="KW-1185">Reference proteome</keyword>
<gene>
    <name evidence="1" type="ORF">SVUK_LOCUS14659</name>
</gene>
<evidence type="ECO:0000313" key="1">
    <source>
        <dbReference type="EMBL" id="VDM79661.1"/>
    </source>
</evidence>
<name>A0A3P7J396_STRVU</name>